<dbReference type="AlphaFoldDB" id="A0A917JEX6"/>
<dbReference type="EMBL" id="BMDT01000001">
    <property type="protein sequence ID" value="GGI64725.1"/>
    <property type="molecule type" value="Genomic_DNA"/>
</dbReference>
<name>A0A917JEX6_9ENTE</name>
<evidence type="ECO:0000259" key="1">
    <source>
        <dbReference type="Pfam" id="PF10543"/>
    </source>
</evidence>
<evidence type="ECO:0000313" key="2">
    <source>
        <dbReference type="EMBL" id="GGI64725.1"/>
    </source>
</evidence>
<organism evidence="2 3">
    <name type="scientific">Enterococcus alcedinis</name>
    <dbReference type="NCBI Taxonomy" id="1274384"/>
    <lineage>
        <taxon>Bacteria</taxon>
        <taxon>Bacillati</taxon>
        <taxon>Bacillota</taxon>
        <taxon>Bacilli</taxon>
        <taxon>Lactobacillales</taxon>
        <taxon>Enterococcaceae</taxon>
        <taxon>Enterococcus</taxon>
    </lineage>
</organism>
<dbReference type="Pfam" id="PF10543">
    <property type="entry name" value="ORF6N"/>
    <property type="match status" value="1"/>
</dbReference>
<proteinExistence type="predicted"/>
<comment type="caution">
    <text evidence="2">The sequence shown here is derived from an EMBL/GenBank/DDBJ whole genome shotgun (WGS) entry which is preliminary data.</text>
</comment>
<dbReference type="Proteomes" id="UP000622610">
    <property type="component" value="Unassembled WGS sequence"/>
</dbReference>
<dbReference type="RefSeq" id="WP_188366561.1">
    <property type="nucleotide sequence ID" value="NZ_BMDT01000001.1"/>
</dbReference>
<protein>
    <recommendedName>
        <fullName evidence="1">KilA-N DNA-binding domain-containing protein</fullName>
    </recommendedName>
</protein>
<reference evidence="2" key="2">
    <citation type="submission" date="2020-09" db="EMBL/GenBank/DDBJ databases">
        <authorList>
            <person name="Sun Q."/>
            <person name="Sedlacek I."/>
        </authorList>
    </citation>
    <scope>NUCLEOTIDE SEQUENCE</scope>
    <source>
        <strain evidence="2">CCM 8433</strain>
    </source>
</reference>
<feature type="domain" description="KilA-N DNA-binding" evidence="1">
    <location>
        <begin position="5"/>
        <end position="42"/>
    </location>
</feature>
<dbReference type="InterPro" id="IPR018873">
    <property type="entry name" value="KilA-N_DNA-bd_domain"/>
</dbReference>
<sequence>MIRPEVIELNNQRLLTAEQLAEFYGTTAMRIQQNFGYNKDKFH</sequence>
<keyword evidence="3" id="KW-1185">Reference proteome</keyword>
<gene>
    <name evidence="2" type="ORF">GCM10011482_03790</name>
</gene>
<evidence type="ECO:0000313" key="3">
    <source>
        <dbReference type="Proteomes" id="UP000622610"/>
    </source>
</evidence>
<reference evidence="2" key="1">
    <citation type="journal article" date="2014" name="Int. J. Syst. Evol. Microbiol.">
        <title>Complete genome sequence of Corynebacterium casei LMG S-19264T (=DSM 44701T), isolated from a smear-ripened cheese.</title>
        <authorList>
            <consortium name="US DOE Joint Genome Institute (JGI-PGF)"/>
            <person name="Walter F."/>
            <person name="Albersmeier A."/>
            <person name="Kalinowski J."/>
            <person name="Ruckert C."/>
        </authorList>
    </citation>
    <scope>NUCLEOTIDE SEQUENCE</scope>
    <source>
        <strain evidence="2">CCM 8433</strain>
    </source>
</reference>
<accession>A0A917JEX6</accession>